<reference evidence="3" key="1">
    <citation type="submission" date="2020-02" db="EMBL/GenBank/DDBJ databases">
        <authorList>
            <person name="Meier V. D."/>
        </authorList>
    </citation>
    <scope>NUCLEOTIDE SEQUENCE</scope>
    <source>
        <strain evidence="3">AVDCRST_MAG23</strain>
    </source>
</reference>
<keyword evidence="2" id="KW-1133">Transmembrane helix</keyword>
<feature type="compositionally biased region" description="Basic and acidic residues" evidence="1">
    <location>
        <begin position="64"/>
        <end position="87"/>
    </location>
</feature>
<gene>
    <name evidence="3" type="ORF">AVDCRST_MAG23-335</name>
</gene>
<accession>A0A6J4TI57</accession>
<name>A0A6J4TI57_9SPHN</name>
<keyword evidence="2" id="KW-0812">Transmembrane</keyword>
<organism evidence="3">
    <name type="scientific">uncultured Sphingosinicella sp</name>
    <dbReference type="NCBI Taxonomy" id="478748"/>
    <lineage>
        <taxon>Bacteria</taxon>
        <taxon>Pseudomonadati</taxon>
        <taxon>Pseudomonadota</taxon>
        <taxon>Alphaproteobacteria</taxon>
        <taxon>Sphingomonadales</taxon>
        <taxon>Sphingosinicellaceae</taxon>
        <taxon>Sphingosinicella</taxon>
        <taxon>environmental samples</taxon>
    </lineage>
</organism>
<evidence type="ECO:0000256" key="2">
    <source>
        <dbReference type="SAM" id="Phobius"/>
    </source>
</evidence>
<evidence type="ECO:0000313" key="3">
    <source>
        <dbReference type="EMBL" id="CAA9522609.1"/>
    </source>
</evidence>
<dbReference type="EMBL" id="CADCWD010000015">
    <property type="protein sequence ID" value="CAA9522609.1"/>
    <property type="molecule type" value="Genomic_DNA"/>
</dbReference>
<keyword evidence="2" id="KW-0472">Membrane</keyword>
<feature type="transmembrane region" description="Helical" evidence="2">
    <location>
        <begin position="6"/>
        <end position="27"/>
    </location>
</feature>
<sequence>MTPFAPDQYIILALVFVLGLVLGMYLLSGGKWKRRYKDEVRRREELEVEHRRLEKMHAGGVTVDNRHGALPRDHGRTHDRDRDGHPG</sequence>
<dbReference type="AlphaFoldDB" id="A0A6J4TI57"/>
<protein>
    <submittedName>
        <fullName evidence="3">Uncharacterized protein</fullName>
    </submittedName>
</protein>
<proteinExistence type="predicted"/>
<feature type="region of interest" description="Disordered" evidence="1">
    <location>
        <begin position="57"/>
        <end position="87"/>
    </location>
</feature>
<evidence type="ECO:0000256" key="1">
    <source>
        <dbReference type="SAM" id="MobiDB-lite"/>
    </source>
</evidence>